<dbReference type="InterPro" id="IPR011050">
    <property type="entry name" value="Pectin_lyase_fold/virulence"/>
</dbReference>
<accession>A0AAE3L501</accession>
<feature type="chain" id="PRO_5041902082" evidence="1">
    <location>
        <begin position="35"/>
        <end position="3664"/>
    </location>
</feature>
<dbReference type="InterPro" id="IPR012334">
    <property type="entry name" value="Pectin_lyas_fold"/>
</dbReference>
<sequence>MLTAQSRLAQRLQARFCAVLLTLQFLAPTGVVWANPSGEQVAAGDVQFERSGNDLIITQGSNRAVINWQDFSIGADELTQFLQPDSSSSTLNRVISNNPSEILGTLAANGNIFLINQNGILVGADAVIDTHSFLASTLDVSNEAFMEGGDLTFLGESQAAIQNLGTITANGGDVYLIARKIDNSGSISAAGEAGLLAGTEVLLRAEGDNRGAVLVGTSNDSIEDGAAIKNSGDVEAARATLDATGSMYSVAINNEGTVRATGADTSNGRVRLTAGGGNIENSGTIAAQNADGSGGEIEIAAGSNDDNTATVMNSGTVDASGYADGATGGSVEITGDRVALIGDALVDASGDTGGGQVNIGGGFQGNDADIQNAERTHVGSDAEIKADAVTEGDGGEVIVWADGDTRFTGKISATGGTEGGDGGFAEVSGKDFLDFRGMVDLTAPEGIVGTLLLDPADIEINNTGPDNNIDSDPFEPTGGGPSVLTWATLLAALDIADVEVTTVNAVISPGEPGNITITESHGPGAYDTVHALTLSTASAGDIIVNAAVNNAGSGGLILNVGNDLDVNAGLDFDAITVNAGAQTIGLGASAGDVTLDDTELGLITANTLTLNSALTGGGTGIFVDGITAANSDNVGTVELNTTADSDIQFLTGGSVFNALMANAGDQIDVDASVETDTGILSLTGQAGTDSIDIAAGLTAVDTVSLIGDNINLGATVSAAGELVLLRQFTNGVQINLGGPDAPGTLGLTDTELDQITADVIRVGNADTGALSLSTAINPANADELVLGSGTNINDNGNAITVGGLATRGSGPVTLDGAAHDINTFASSTSGAVDLQTLGAVSIGTVGITSGVNLGGNPFTITAGGDVTQANAITNVTDLAVDANAGTNAITLNNASNAITGTVTMTGAATAFRNSVAGGTTLGDISAGSLTVTSDNAITQAGGTTVTATGATAFETLNNDQAITLDNTGNTISGGITLTTAGTDGDVTLRNNGTITFSGLSSVVNGDLTVVQEDTASGQILQNMSGDITVSGITRLTNNNENIGDAEIFSIASIVFGDGAPSSGTSLIDGNLVVGTDGSVSQTDPVLVNGNFTSNASGSTTMDNAGNIFDGTFSASDNSIVLRRVGDVDINAELGGGAVNTTGSLTVIALAEGDEFDSAAPDPGGTAALDLSNTGNSFGGGLVINTGGGADFTTTPAGSAEITQSSDITVGGTATFRSIDDATSQTPFDLVNLANGVNSNTLSGVIQLEGTDVSLANTGTTNLGTSTISNNLTVSSTGPIVDSGVLTVTGTSSFETTMAADTIVLDEDHELTGAVELTTNGGNATLNNNQVTLLGDVALGTGDFDITSADTITQDADTSIQANQLDVETLAGNAELTNAANTINDLDTVSVTGNFRLHESDGFDAIGTIDAGGFVEVGVTGGNVAQTGGSITAGGLLLRQLNAGAATSNFDITQIGNAIGALASDLGDASSTLNLDIRNGTSLDIDALGSVSGVTAGGGDVNIELAAGQSLTSSNGQAITMNGGQLKLRADALGTDSNPIITGGAYTFAANAANGSIFIENSATPGDITVGNIAAPGTATAGVTASAGNTVELVNRGGDFIVNNGITGTGGITLDSSGGITLVANVGSNTTASVDLVHDGVLDSNGGIAQTTAAGTLTLGGDGNIGVSQADPFISSSGNVAFNKTIAGMHFMQNLISSTVSGTVNGDLGYNNAVSAGTSLTLDGITQTGSDATMLLRSSTFIEGSTPFAVVGAGDGTTALALRAGSRVGDTGVPFVTQDIGTVAINAAGGLVNYRNEDTPFTVGSITLDSVTTTGVSAANAVDISSTSSGSPSITLANNVTGSGNVNITVDDSANPGPTLVVNGGVTVQAGAGTGGTVVIGGGVQNNGSVAAGTGTTAFLDGGLEENVIAGGTYASNTTFTADGDIIVTGDVSGISGASFNFISDNDQNNTGGFLLTDSGSITTASSGVGTGNITIEGSSLLTTDGTYLNGAAGLGGGIGNGVVLAQRGTPTVVIDAGGDLTLNSRTGGSTGDSNFRLNENINGNNVFLNNRGILTQDNSVAQRRIRATGSGVQGNITFGSTGQVGAASTAPDKINIESLRVIFNKVDPGGNDLSPVYLTERDSGTTLEGTVFGDLDVNTTTPGSLTQGASTLNVQKEDSEVRLFTSTGSITLNNPGNQVQAFGAVDANSGSFRYDGSINLALNDTIDAAQTVAINLGSSGGQDLTQTSSAAITGQNVEFFFNEALMQSTITASSTVSYNHDGLLQTSGNTSLVTANTIDLQGIGDVGNNLSDGIYSQASNLSFNKNAGNIFVRESSSITVGGTFGQSSPATLNVSTGDNTSTATLNIDNAGINAGTDSNVHLIAGNSTTGFSAINNSNSGIINMSGGDLLLVGRQGVGSLSAPVLTNGSYTLAGTNRGSTGGFFVQSFDGDVTVGSMQAYTPEHAGDPFAGDHDVLGTFDGVRQLATINSGNAKNIRIDNLGGNITVDNIIEVNQNQQNVVLVANDVASGGRIIQGGSGNGVIAMSGGQLILQAEDGIGEIDNALLTSGSFNLGAEIVDADSNATRGFYLTNTTDVFGAGTITIADTQENPSGTSLNLQGVSVNSSSNGDIRIRNTANLGTSNIQVNSQLAPVAGQDILLIADNGAILQGGGAAATLNMNGGNLLLAANQGIGSLASPIRTTGNYDLAVANDDLSATLSGFSNQVASGNINILNTGVGTVTGTGNITVTDVMDLFSAGAGVNTPLGTVSGGRNTADAVDQGAIRIRNDAAGADSGDIIAIDTVVETLGTTGGDAFIEMVAADDLNIGDGQTTLTGTEITTNNGAINLTAANANTGDGIDGILITASDGTATSDTLIQAGGAAGNVNMTATANSGVIDVLGGDADGASVSVNSAELMDVETNALTVLGGNATNGNAFAELVSQGEQNIDVLDDPNNVASGNLLVEGGTNGVAGSGNYALIRGNQTINVANNYDVIGGAGIDAFALTESTATGVDAQNITVGEVMTVRGGTGDGSYALVRTINDGEQDIEVQNTSGNAATDALIISGATGTVTDDNEAGIVSNSTSANGQSITVNQGNLVLAGIDSVSNARTYGTGSVTVGSVIQSAGNQSIDVADGNFDIDGGDVAGSRALVSMSGDDNQQVLVQNGNLTLDGGTVLDTQAIIESASSQSIGTVGTPIDGYLTLAGGSGQTADAFISSVDTQGIFISGNSTLTFAGINNISLGLEGGSDGTDGGDAYIEQTDGGSTQTITTTTGNVVVAGGTGGSDGDAFIRSASNTTPNGQAVTLNNGSLHVLGSTTADGGIANIELTGTGQQSIDIVDGDSDPSTGDAGDLFVTGGADTAEAFVASGGTQDLDADRDMEVQGGTGVDAFAEVTSTGNQDIDVGRELDVLGGSGADGGIAAESTYAAITSGALQDILVGANMEVGGGTGSDAYAEVTSVSRQSVDVTGNLDILGGSGLSNDDSAYAEITSNGVDAGADLAQSILVGGNLTVEADTATAATDAYAEILADNAGAASQFIDVEGFIEVTGGLGTGQYAAITADGVGSGSPSLAQDINAREYMTITGGEGQGASALVSTNDTAGEQQVVVQNLNQLGAAGLTVQGAADSANTGNEAGIVSAATGSDAQVVTVNNGALVVSARDSVSTVSYGLVTEAGTAGAVLQSAG</sequence>
<dbReference type="PANTHER" id="PTHR12338">
    <property type="entry name" value="AUTOTRANSPORTER"/>
    <property type="match status" value="1"/>
</dbReference>
<dbReference type="Proteomes" id="UP001204445">
    <property type="component" value="Unassembled WGS sequence"/>
</dbReference>
<name>A0AAE3L501_9GAMM</name>
<dbReference type="InterPro" id="IPR008638">
    <property type="entry name" value="FhaB/CdiA-like_TPS"/>
</dbReference>
<organism evidence="3 4">
    <name type="scientific">Methylohalomonas lacus</name>
    <dbReference type="NCBI Taxonomy" id="398773"/>
    <lineage>
        <taxon>Bacteria</taxon>
        <taxon>Pseudomonadati</taxon>
        <taxon>Pseudomonadota</taxon>
        <taxon>Gammaproteobacteria</taxon>
        <taxon>Methylohalomonadales</taxon>
        <taxon>Methylohalomonadaceae</taxon>
        <taxon>Methylohalomonas</taxon>
    </lineage>
</organism>
<feature type="non-terminal residue" evidence="3">
    <location>
        <position position="3664"/>
    </location>
</feature>
<gene>
    <name evidence="3" type="ORF">J2T55_000453</name>
</gene>
<comment type="caution">
    <text evidence="3">The sequence shown here is derived from an EMBL/GenBank/DDBJ whole genome shotgun (WGS) entry which is preliminary data.</text>
</comment>
<evidence type="ECO:0000313" key="3">
    <source>
        <dbReference type="EMBL" id="MCS3902457.1"/>
    </source>
</evidence>
<dbReference type="Gene3D" id="2.160.20.10">
    <property type="entry name" value="Single-stranded right-handed beta-helix, Pectin lyase-like"/>
    <property type="match status" value="2"/>
</dbReference>
<evidence type="ECO:0000259" key="2">
    <source>
        <dbReference type="SMART" id="SM00912"/>
    </source>
</evidence>
<protein>
    <submittedName>
        <fullName evidence="3">Filamentous hemagglutinin family protein</fullName>
    </submittedName>
</protein>
<dbReference type="Pfam" id="PF18886">
    <property type="entry name" value="DUF5649"/>
    <property type="match status" value="6"/>
</dbReference>
<dbReference type="InterPro" id="IPR043709">
    <property type="entry name" value="DUF5649"/>
</dbReference>
<proteinExistence type="predicted"/>
<dbReference type="EMBL" id="JANUCT010000002">
    <property type="protein sequence ID" value="MCS3902457.1"/>
    <property type="molecule type" value="Genomic_DNA"/>
</dbReference>
<dbReference type="SUPFAM" id="SSF51126">
    <property type="entry name" value="Pectin lyase-like"/>
    <property type="match status" value="1"/>
</dbReference>
<dbReference type="NCBIfam" id="TIGR01901">
    <property type="entry name" value="adhes_NPXG"/>
    <property type="match status" value="1"/>
</dbReference>
<keyword evidence="4" id="KW-1185">Reference proteome</keyword>
<evidence type="ECO:0000313" key="4">
    <source>
        <dbReference type="Proteomes" id="UP001204445"/>
    </source>
</evidence>
<feature type="domain" description="Filamentous haemagglutinin FhaB/tRNA nuclease CdiA-like TPS" evidence="2">
    <location>
        <begin position="32"/>
        <end position="144"/>
    </location>
</feature>
<dbReference type="PANTHER" id="PTHR12338:SF5">
    <property type="entry name" value="ANTIGEN 43-RELATED"/>
    <property type="match status" value="1"/>
</dbReference>
<keyword evidence="1" id="KW-0732">Signal</keyword>
<dbReference type="SMART" id="SM00912">
    <property type="entry name" value="Haemagg_act"/>
    <property type="match status" value="1"/>
</dbReference>
<dbReference type="RefSeq" id="WP_259053979.1">
    <property type="nucleotide sequence ID" value="NZ_JANUCT010000002.1"/>
</dbReference>
<evidence type="ECO:0000256" key="1">
    <source>
        <dbReference type="SAM" id="SignalP"/>
    </source>
</evidence>
<feature type="signal peptide" evidence="1">
    <location>
        <begin position="1"/>
        <end position="34"/>
    </location>
</feature>
<reference evidence="3" key="1">
    <citation type="submission" date="2022-08" db="EMBL/GenBank/DDBJ databases">
        <title>Genomic Encyclopedia of Type Strains, Phase III (KMG-III): the genomes of soil and plant-associated and newly described type strains.</title>
        <authorList>
            <person name="Whitman W."/>
        </authorList>
    </citation>
    <scope>NUCLEOTIDE SEQUENCE</scope>
    <source>
        <strain evidence="3">HMT 1</strain>
    </source>
</reference>
<dbReference type="InterPro" id="IPR050909">
    <property type="entry name" value="Bact_Autotransporter_VF"/>
</dbReference>